<dbReference type="EMBL" id="VTEG01000006">
    <property type="protein sequence ID" value="TYR99291.1"/>
    <property type="molecule type" value="Genomic_DNA"/>
</dbReference>
<comment type="caution">
    <text evidence="1">The sequence shown here is derived from an EMBL/GenBank/DDBJ whole genome shotgun (WGS) entry which is preliminary data.</text>
</comment>
<sequence>MPIYIVKPFPIVHIHLKNEKDKKERRLITVTNKNDNRERKNKYPRNKEFNEEFAKDATIRSEITQKDIENKLK</sequence>
<dbReference type="AlphaFoldDB" id="A0A5D4MCE4"/>
<reference evidence="1 2" key="1">
    <citation type="submission" date="2019-08" db="EMBL/GenBank/DDBJ databases">
        <title>Bacillus genomes from the desert of Cuatro Cienegas, Coahuila.</title>
        <authorList>
            <person name="Olmedo-Alvarez G."/>
        </authorList>
    </citation>
    <scope>NUCLEOTIDE SEQUENCE [LARGE SCALE GENOMIC DNA]</scope>
    <source>
        <strain evidence="1 2">CH128b_4D</strain>
    </source>
</reference>
<accession>A0A5D4MCE4</accession>
<name>A0A5D4MCE4_9BACI</name>
<organism evidence="1 2">
    <name type="scientific">Rossellomorea vietnamensis</name>
    <dbReference type="NCBI Taxonomy" id="218284"/>
    <lineage>
        <taxon>Bacteria</taxon>
        <taxon>Bacillati</taxon>
        <taxon>Bacillota</taxon>
        <taxon>Bacilli</taxon>
        <taxon>Bacillales</taxon>
        <taxon>Bacillaceae</taxon>
        <taxon>Rossellomorea</taxon>
    </lineage>
</organism>
<gene>
    <name evidence="1" type="ORF">FZC84_11075</name>
</gene>
<protein>
    <submittedName>
        <fullName evidence="1">Uncharacterized protein</fullName>
    </submittedName>
</protein>
<evidence type="ECO:0000313" key="2">
    <source>
        <dbReference type="Proteomes" id="UP000325182"/>
    </source>
</evidence>
<dbReference type="Proteomes" id="UP000325182">
    <property type="component" value="Unassembled WGS sequence"/>
</dbReference>
<evidence type="ECO:0000313" key="1">
    <source>
        <dbReference type="EMBL" id="TYR99291.1"/>
    </source>
</evidence>
<proteinExistence type="predicted"/>